<organism evidence="1 2">
    <name type="scientific">Zalaria obscura</name>
    <dbReference type="NCBI Taxonomy" id="2024903"/>
    <lineage>
        <taxon>Eukaryota</taxon>
        <taxon>Fungi</taxon>
        <taxon>Dikarya</taxon>
        <taxon>Ascomycota</taxon>
        <taxon>Pezizomycotina</taxon>
        <taxon>Dothideomycetes</taxon>
        <taxon>Dothideomycetidae</taxon>
        <taxon>Dothideales</taxon>
        <taxon>Zalariaceae</taxon>
        <taxon>Zalaria</taxon>
    </lineage>
</organism>
<name>A0ACC3SPS8_9PEZI</name>
<protein>
    <submittedName>
        <fullName evidence="1">Uncharacterized protein</fullName>
    </submittedName>
</protein>
<dbReference type="EMBL" id="JAMKPW020000002">
    <property type="protein sequence ID" value="KAK8220082.1"/>
    <property type="molecule type" value="Genomic_DNA"/>
</dbReference>
<evidence type="ECO:0000313" key="1">
    <source>
        <dbReference type="EMBL" id="KAK8220082.1"/>
    </source>
</evidence>
<keyword evidence="2" id="KW-1185">Reference proteome</keyword>
<sequence>MSEKPTSGGLNQRLNHLLTRTDATTTHLSRLFSTPSGTDTTLLTLCYTLSLLSSALKRLQSLRLSTKRPLLALLTPTPPTLSTLAASTTALSALIADYRIFARLWGLLAIYDWGRETYFSPPSDPVLRAAVWAQVAVNVAYQWYENLAYLAGKGVLRGRWGGKLREEWWWVLSSRFWMAHTALEGVRLLRVRELRVRAEREAEAKGVKGERAGEEAERLRREEVRAWRRRFVVNAAWFPQTVHYSLPKGCLGDEALGLCGLVAGVLGIKQLWKDTAAE</sequence>
<reference evidence="1" key="1">
    <citation type="submission" date="2024-02" db="EMBL/GenBank/DDBJ databases">
        <title>Metagenome Assembled Genome of Zalaria obscura JY119.</title>
        <authorList>
            <person name="Vighnesh L."/>
            <person name="Jagadeeshwari U."/>
            <person name="Venkata Ramana C."/>
            <person name="Sasikala C."/>
        </authorList>
    </citation>
    <scope>NUCLEOTIDE SEQUENCE</scope>
    <source>
        <strain evidence="1">JY119</strain>
    </source>
</reference>
<proteinExistence type="predicted"/>
<evidence type="ECO:0000313" key="2">
    <source>
        <dbReference type="Proteomes" id="UP001320706"/>
    </source>
</evidence>
<accession>A0ACC3SPS8</accession>
<gene>
    <name evidence="1" type="ORF">M8818_000498</name>
</gene>
<dbReference type="Proteomes" id="UP001320706">
    <property type="component" value="Unassembled WGS sequence"/>
</dbReference>
<comment type="caution">
    <text evidence="1">The sequence shown here is derived from an EMBL/GenBank/DDBJ whole genome shotgun (WGS) entry which is preliminary data.</text>
</comment>